<dbReference type="Proteomes" id="UP001222325">
    <property type="component" value="Unassembled WGS sequence"/>
</dbReference>
<keyword evidence="4" id="KW-1185">Reference proteome</keyword>
<accession>A0AAD6TX12</accession>
<reference evidence="3" key="1">
    <citation type="submission" date="2023-03" db="EMBL/GenBank/DDBJ databases">
        <title>Massive genome expansion in bonnet fungi (Mycena s.s.) driven by repeated elements and novel gene families across ecological guilds.</title>
        <authorList>
            <consortium name="Lawrence Berkeley National Laboratory"/>
            <person name="Harder C.B."/>
            <person name="Miyauchi S."/>
            <person name="Viragh M."/>
            <person name="Kuo A."/>
            <person name="Thoen E."/>
            <person name="Andreopoulos B."/>
            <person name="Lu D."/>
            <person name="Skrede I."/>
            <person name="Drula E."/>
            <person name="Henrissat B."/>
            <person name="Morin E."/>
            <person name="Kohler A."/>
            <person name="Barry K."/>
            <person name="LaButti K."/>
            <person name="Morin E."/>
            <person name="Salamov A."/>
            <person name="Lipzen A."/>
            <person name="Mereny Z."/>
            <person name="Hegedus B."/>
            <person name="Baldrian P."/>
            <person name="Stursova M."/>
            <person name="Weitz H."/>
            <person name="Taylor A."/>
            <person name="Grigoriev I.V."/>
            <person name="Nagy L.G."/>
            <person name="Martin F."/>
            <person name="Kauserud H."/>
        </authorList>
    </citation>
    <scope>NUCLEOTIDE SEQUENCE</scope>
    <source>
        <strain evidence="3">CBHHK173m</strain>
    </source>
</reference>
<dbReference type="AlphaFoldDB" id="A0AAD6TX12"/>
<feature type="coiled-coil region" evidence="1">
    <location>
        <begin position="20"/>
        <end position="54"/>
    </location>
</feature>
<name>A0AAD6TX12_9AGAR</name>
<protein>
    <submittedName>
        <fullName evidence="3">Uncharacterized protein</fullName>
    </submittedName>
</protein>
<dbReference type="EMBL" id="JARJCN010000051">
    <property type="protein sequence ID" value="KAJ7081195.1"/>
    <property type="molecule type" value="Genomic_DNA"/>
</dbReference>
<feature type="region of interest" description="Disordered" evidence="2">
    <location>
        <begin position="191"/>
        <end position="213"/>
    </location>
</feature>
<proteinExistence type="predicted"/>
<sequence length="213" mass="23759">MGTTQCARALETLDTFDNAYAAVRAELARVTTELERVTTELELVSAQRDSLADKLKGVKVAVAQKLRLYRETEKSNYVAQEARIALLESREAKVKTDEDQVRTDREALADELAQAAEAIQEIQERQAPEAIASPTPVAVIPLKRSFMFTSPRKADEPSWKRARTETLDVSAPRVRLASWTDGALRPYVYRSPITDERDSQGSLQSKVPDAPIE</sequence>
<keyword evidence="1" id="KW-0175">Coiled coil</keyword>
<gene>
    <name evidence="3" type="ORF">B0H15DRAFT_953206</name>
</gene>
<comment type="caution">
    <text evidence="3">The sequence shown here is derived from an EMBL/GenBank/DDBJ whole genome shotgun (WGS) entry which is preliminary data.</text>
</comment>
<evidence type="ECO:0000256" key="2">
    <source>
        <dbReference type="SAM" id="MobiDB-lite"/>
    </source>
</evidence>
<evidence type="ECO:0000313" key="3">
    <source>
        <dbReference type="EMBL" id="KAJ7081195.1"/>
    </source>
</evidence>
<organism evidence="3 4">
    <name type="scientific">Mycena belliarum</name>
    <dbReference type="NCBI Taxonomy" id="1033014"/>
    <lineage>
        <taxon>Eukaryota</taxon>
        <taxon>Fungi</taxon>
        <taxon>Dikarya</taxon>
        <taxon>Basidiomycota</taxon>
        <taxon>Agaricomycotina</taxon>
        <taxon>Agaricomycetes</taxon>
        <taxon>Agaricomycetidae</taxon>
        <taxon>Agaricales</taxon>
        <taxon>Marasmiineae</taxon>
        <taxon>Mycenaceae</taxon>
        <taxon>Mycena</taxon>
    </lineage>
</organism>
<evidence type="ECO:0000256" key="1">
    <source>
        <dbReference type="SAM" id="Coils"/>
    </source>
</evidence>
<evidence type="ECO:0000313" key="4">
    <source>
        <dbReference type="Proteomes" id="UP001222325"/>
    </source>
</evidence>